<gene>
    <name evidence="2" type="ORF">D9C73_005772</name>
</gene>
<feature type="region of interest" description="Disordered" evidence="1">
    <location>
        <begin position="1"/>
        <end position="71"/>
    </location>
</feature>
<proteinExistence type="predicted"/>
<reference evidence="2 3" key="1">
    <citation type="submission" date="2019-01" db="EMBL/GenBank/DDBJ databases">
        <title>Genome Assembly of Collichthys lucidus.</title>
        <authorList>
            <person name="Cai M."/>
            <person name="Xiao S."/>
        </authorList>
    </citation>
    <scope>NUCLEOTIDE SEQUENCE [LARGE SCALE GENOMIC DNA]</scope>
    <source>
        <strain evidence="2">JT15FE1705JMU</strain>
        <tissue evidence="2">Muscle</tissue>
    </source>
</reference>
<dbReference type="STRING" id="240159.A0A4U5UA27"/>
<dbReference type="GO" id="GO:0003743">
    <property type="term" value="F:translation initiation factor activity"/>
    <property type="evidence" value="ECO:0007669"/>
    <property type="project" value="UniProtKB-KW"/>
</dbReference>
<keyword evidence="3" id="KW-1185">Reference proteome</keyword>
<dbReference type="AlphaFoldDB" id="A0A4U5UA27"/>
<protein>
    <submittedName>
        <fullName evidence="2">Eukaryotic translation initiation factor 4 gamma 3</fullName>
    </submittedName>
</protein>
<name>A0A4U5UA27_COLLU</name>
<feature type="compositionally biased region" description="Low complexity" evidence="1">
    <location>
        <begin position="9"/>
        <end position="27"/>
    </location>
</feature>
<evidence type="ECO:0000256" key="1">
    <source>
        <dbReference type="SAM" id="MobiDB-lite"/>
    </source>
</evidence>
<keyword evidence="2" id="KW-0648">Protein biosynthesis</keyword>
<accession>A0A4U5UA27</accession>
<feature type="compositionally biased region" description="Pro residues" evidence="1">
    <location>
        <begin position="40"/>
        <end position="57"/>
    </location>
</feature>
<organism evidence="2 3">
    <name type="scientific">Collichthys lucidus</name>
    <name type="common">Big head croaker</name>
    <name type="synonym">Sciaena lucida</name>
    <dbReference type="NCBI Taxonomy" id="240159"/>
    <lineage>
        <taxon>Eukaryota</taxon>
        <taxon>Metazoa</taxon>
        <taxon>Chordata</taxon>
        <taxon>Craniata</taxon>
        <taxon>Vertebrata</taxon>
        <taxon>Euteleostomi</taxon>
        <taxon>Actinopterygii</taxon>
        <taxon>Neopterygii</taxon>
        <taxon>Teleostei</taxon>
        <taxon>Neoteleostei</taxon>
        <taxon>Acanthomorphata</taxon>
        <taxon>Eupercaria</taxon>
        <taxon>Sciaenidae</taxon>
        <taxon>Collichthys</taxon>
    </lineage>
</organism>
<evidence type="ECO:0000313" key="3">
    <source>
        <dbReference type="Proteomes" id="UP000298787"/>
    </source>
</evidence>
<evidence type="ECO:0000313" key="2">
    <source>
        <dbReference type="EMBL" id="TKS70780.1"/>
    </source>
</evidence>
<sequence length="278" mass="29066">MSLPPKVVPKPSAVAVSGPGSGPSPSSQLRATLTSVSLPPGAPTAPQPGAVPPPHSPHPTAGPAEKTEGFSPFSSHLSLWAAPPPTRQLSCFSAFLNSPLPRIPRGQPSLDDRIFPTQPGVAAVYSVSRPAGPPFTAHDITKGHPSLAGTPPGHAHSPALSQVSVPTASPYRYPKGWEAGGGSPYNPGQNAGSAPLVYSPQTQPMNAQPQSRPFFQRTQMQTARPTIPTNTPSIRPGSQTPTAAVYPTNQPIMMTMAPMPFHSPQAAQYYIPQVTRTR</sequence>
<keyword evidence="2" id="KW-0396">Initiation factor</keyword>
<dbReference type="EMBL" id="CM014082">
    <property type="protein sequence ID" value="TKS70780.1"/>
    <property type="molecule type" value="Genomic_DNA"/>
</dbReference>
<feature type="compositionally biased region" description="Polar residues" evidence="1">
    <location>
        <begin position="28"/>
        <end position="37"/>
    </location>
</feature>
<dbReference type="Proteomes" id="UP000298787">
    <property type="component" value="Chromosome 5"/>
</dbReference>